<dbReference type="InterPro" id="IPR010131">
    <property type="entry name" value="MdtP/NodT-like"/>
</dbReference>
<accession>A0A1G7Q061</accession>
<dbReference type="PANTHER" id="PTHR30203">
    <property type="entry name" value="OUTER MEMBRANE CATION EFFLUX PROTEIN"/>
    <property type="match status" value="1"/>
</dbReference>
<dbReference type="InterPro" id="IPR003423">
    <property type="entry name" value="OMP_efflux"/>
</dbReference>
<keyword evidence="3" id="KW-1185">Reference proteome</keyword>
<comment type="similarity">
    <text evidence="1">Belongs to the outer membrane factor (OMF) (TC 1.B.17) family.</text>
</comment>
<dbReference type="Gene3D" id="2.20.200.10">
    <property type="entry name" value="Outer membrane efflux proteins (OEP)"/>
    <property type="match status" value="1"/>
</dbReference>
<name>A0A1G7Q061_9BACT</name>
<protein>
    <submittedName>
        <fullName evidence="2">Outer membrane protein TolC</fullName>
    </submittedName>
</protein>
<dbReference type="EMBL" id="FNBX01000018">
    <property type="protein sequence ID" value="SDF91853.1"/>
    <property type="molecule type" value="Genomic_DNA"/>
</dbReference>
<dbReference type="GO" id="GO:0015562">
    <property type="term" value="F:efflux transmembrane transporter activity"/>
    <property type="evidence" value="ECO:0007669"/>
    <property type="project" value="InterPro"/>
</dbReference>
<dbReference type="SUPFAM" id="SSF56954">
    <property type="entry name" value="Outer membrane efflux proteins (OEP)"/>
    <property type="match status" value="1"/>
</dbReference>
<dbReference type="STRING" id="571438.SAMN05192586_11838"/>
<dbReference type="PANTHER" id="PTHR30203:SF32">
    <property type="entry name" value="CATION EFFLUX SYSTEM PROTEIN CUSC"/>
    <property type="match status" value="1"/>
</dbReference>
<dbReference type="Gene3D" id="1.20.1600.10">
    <property type="entry name" value="Outer membrane efflux proteins (OEP)"/>
    <property type="match status" value="1"/>
</dbReference>
<dbReference type="PROSITE" id="PS51257">
    <property type="entry name" value="PROKAR_LIPOPROTEIN"/>
    <property type="match status" value="1"/>
</dbReference>
<proteinExistence type="inferred from homology"/>
<dbReference type="Pfam" id="PF02321">
    <property type="entry name" value="OEP"/>
    <property type="match status" value="2"/>
</dbReference>
<gene>
    <name evidence="2" type="ORF">SAMN05192586_11838</name>
</gene>
<organism evidence="2 3">
    <name type="scientific">Desulfovibrio legallii</name>
    <dbReference type="NCBI Taxonomy" id="571438"/>
    <lineage>
        <taxon>Bacteria</taxon>
        <taxon>Pseudomonadati</taxon>
        <taxon>Thermodesulfobacteriota</taxon>
        <taxon>Desulfovibrionia</taxon>
        <taxon>Desulfovibrionales</taxon>
        <taxon>Desulfovibrionaceae</taxon>
        <taxon>Desulfovibrio</taxon>
    </lineage>
</organism>
<dbReference type="AlphaFoldDB" id="A0A1G7Q061"/>
<dbReference type="Proteomes" id="UP000199355">
    <property type="component" value="Unassembled WGS sequence"/>
</dbReference>
<dbReference type="RefSeq" id="WP_092154841.1">
    <property type="nucleotide sequence ID" value="NZ_FNBX01000018.1"/>
</dbReference>
<evidence type="ECO:0000313" key="3">
    <source>
        <dbReference type="Proteomes" id="UP000199355"/>
    </source>
</evidence>
<dbReference type="OrthoDB" id="9770517at2"/>
<evidence type="ECO:0000313" key="2">
    <source>
        <dbReference type="EMBL" id="SDF91853.1"/>
    </source>
</evidence>
<evidence type="ECO:0000256" key="1">
    <source>
        <dbReference type="ARBA" id="ARBA00007613"/>
    </source>
</evidence>
<reference evidence="3" key="1">
    <citation type="submission" date="2016-10" db="EMBL/GenBank/DDBJ databases">
        <authorList>
            <person name="Varghese N."/>
            <person name="Submissions S."/>
        </authorList>
    </citation>
    <scope>NUCLEOTIDE SEQUENCE [LARGE SCALE GENOMIC DNA]</scope>
    <source>
        <strain evidence="3">KHC7</strain>
    </source>
</reference>
<sequence length="474" mass="51485">MSTFFRSSGLRAFAALALAFLVLGGCAGRRYDSADLTRAVAAEADVAARYGLDRAWWRAYGLDALNRTVDLALERNADLAKSALTAQKARYQARLRVSDLIPALAAEGTASSTRNLGAKETAQGRDMYEDWSAEGSLSYELDLWQRLAAAQNAAAWEYRATLEDLAAARLTLINSVVAAWWHIAYLDQAMRLVEGNIAAYSRILDIARQRYAGGKVAVVEPLEAEQALLNARHSLTTLRAQRVQALQTLRDLCNLRPGEDPPLPAGLDILALAGAEVDLGVPIAALAARPDIRAAEARVQSTFKSVAADKAAWYPRLSVGGSLTATAGSSGAMFDTPLLQGLVSLSLPFLDWNTLWWNLKVSQNAFESAKLDLIQSLTTALNEVDAAYAAYHLAGEALAQLQTVHQRDVRIAAYYQTRHAVGRAALKDYLEALATANSSALSALEARYSRLTWENDVYKAMGGRYEPLRQPQGQ</sequence>